<dbReference type="EMBL" id="MVBM01000013">
    <property type="protein sequence ID" value="OOK64177.1"/>
    <property type="molecule type" value="Genomic_DNA"/>
</dbReference>
<comment type="caution">
    <text evidence="1">The sequence shown here is derived from an EMBL/GenBank/DDBJ whole genome shotgun (WGS) entry which is preliminary data.</text>
</comment>
<accession>A0A1V3WB29</accession>
<dbReference type="Proteomes" id="UP000189229">
    <property type="component" value="Unassembled WGS sequence"/>
</dbReference>
<gene>
    <name evidence="1" type="ORF">BZL30_9244</name>
</gene>
<sequence length="48" mass="4468">MAADTSSAPAASIAVVGVAAAAFAALSAAPRFATSSADEANISGTATR</sequence>
<evidence type="ECO:0000313" key="2">
    <source>
        <dbReference type="Proteomes" id="UP000189229"/>
    </source>
</evidence>
<proteinExistence type="predicted"/>
<organism evidence="1 2">
    <name type="scientific">Mycobacterium kansasii</name>
    <dbReference type="NCBI Taxonomy" id="1768"/>
    <lineage>
        <taxon>Bacteria</taxon>
        <taxon>Bacillati</taxon>
        <taxon>Actinomycetota</taxon>
        <taxon>Actinomycetes</taxon>
        <taxon>Mycobacteriales</taxon>
        <taxon>Mycobacteriaceae</taxon>
        <taxon>Mycobacterium</taxon>
    </lineage>
</organism>
<reference evidence="1 2" key="1">
    <citation type="submission" date="2017-02" db="EMBL/GenBank/DDBJ databases">
        <title>Complete genome sequences of Mycobacterium kansasii strains isolated from rhesus macaques.</title>
        <authorList>
            <person name="Panda A."/>
            <person name="Nagaraj S."/>
            <person name="Zhao X."/>
            <person name="Tettelin H."/>
            <person name="Detolla L.J."/>
        </authorList>
    </citation>
    <scope>NUCLEOTIDE SEQUENCE [LARGE SCALE GENOMIC DNA]</scope>
    <source>
        <strain evidence="1 2">11-3813</strain>
    </source>
</reference>
<name>A0A1V3WB29_MYCKA</name>
<dbReference type="AlphaFoldDB" id="A0A1V3WB29"/>
<protein>
    <submittedName>
        <fullName evidence="1">Uncharacterized protein</fullName>
    </submittedName>
</protein>
<evidence type="ECO:0000313" key="1">
    <source>
        <dbReference type="EMBL" id="OOK64177.1"/>
    </source>
</evidence>